<comment type="caution">
    <text evidence="1">The sequence shown here is derived from an EMBL/GenBank/DDBJ whole genome shotgun (WGS) entry which is preliminary data.</text>
</comment>
<reference evidence="1 2" key="1">
    <citation type="submission" date="2020-07" db="EMBL/GenBank/DDBJ databases">
        <title>Genomic Encyclopedia of Type Strains, Phase IV (KMG-V): Genome sequencing to study the core and pangenomes of soil and plant-associated prokaryotes.</title>
        <authorList>
            <person name="Whitman W."/>
        </authorList>
    </citation>
    <scope>NUCLEOTIDE SEQUENCE [LARGE SCALE GENOMIC DNA]</scope>
    <source>
        <strain evidence="1 2">S1</strain>
    </source>
</reference>
<sequence>MLTDTVGNRLISQDHFGNSYITLLSPGTGAQHYIEGSIRNPIYSELIKNVNQWPQDKIDKFYDIISDFMALHTHIEDYDLVLEELGDKILNLSGEFADVAAIRSIFTKLEPQHRIHIMYESVANLKTNLTNELDANYNFYMKYRNDPNLSQKIHIEGLYLHFMLRFCKTALKYGHGAKMIKLKGTKYESKISPNKDVAKFSKYHSLTSLFLLRFVAYSKNKLSADEILDDISEYSGLLPRGLEYGDEIFDI</sequence>
<dbReference type="RefSeq" id="WP_181504152.1">
    <property type="nucleotide sequence ID" value="NZ_JACDUK010000002.1"/>
</dbReference>
<name>A0A7J9P4L7_METMI</name>
<dbReference type="AlphaFoldDB" id="A0A7J9P4L7"/>
<accession>A0A7J9P4L7</accession>
<evidence type="ECO:0000313" key="2">
    <source>
        <dbReference type="Proteomes" id="UP000522365"/>
    </source>
</evidence>
<gene>
    <name evidence="1" type="ORF">HNP89_000963</name>
</gene>
<evidence type="ECO:0000313" key="1">
    <source>
        <dbReference type="EMBL" id="MBA2853006.1"/>
    </source>
</evidence>
<dbReference type="EMBL" id="JACDUK010000002">
    <property type="protein sequence ID" value="MBA2853006.1"/>
    <property type="molecule type" value="Genomic_DNA"/>
</dbReference>
<protein>
    <submittedName>
        <fullName evidence="1">Uncharacterized protein</fullName>
    </submittedName>
</protein>
<proteinExistence type="predicted"/>
<organism evidence="1 2">
    <name type="scientific">Methanococcus maripaludis</name>
    <name type="common">Methanococcus deltae</name>
    <dbReference type="NCBI Taxonomy" id="39152"/>
    <lineage>
        <taxon>Archaea</taxon>
        <taxon>Methanobacteriati</taxon>
        <taxon>Methanobacteriota</taxon>
        <taxon>Methanomada group</taxon>
        <taxon>Methanococci</taxon>
        <taxon>Methanococcales</taxon>
        <taxon>Methanococcaceae</taxon>
        <taxon>Methanococcus</taxon>
    </lineage>
</organism>
<dbReference type="Proteomes" id="UP000522365">
    <property type="component" value="Unassembled WGS sequence"/>
</dbReference>